<dbReference type="AlphaFoldDB" id="A0A5E4YBW7"/>
<dbReference type="EMBL" id="CABPSH010000017">
    <property type="protein sequence ID" value="VVE46226.1"/>
    <property type="molecule type" value="Genomic_DNA"/>
</dbReference>
<dbReference type="Proteomes" id="UP000400981">
    <property type="component" value="Unassembled WGS sequence"/>
</dbReference>
<name>A0A5E4YBW7_9BURK</name>
<reference evidence="1 2" key="1">
    <citation type="submission" date="2019-08" db="EMBL/GenBank/DDBJ databases">
        <authorList>
            <person name="Peeters C."/>
        </authorList>
    </citation>
    <scope>NUCLEOTIDE SEQUENCE [LARGE SCALE GENOMIC DNA]</scope>
    <source>
        <strain evidence="1 2">LMG 31012</strain>
    </source>
</reference>
<organism evidence="1 2">
    <name type="scientific">Pandoraea eparura</name>
    <dbReference type="NCBI Taxonomy" id="2508291"/>
    <lineage>
        <taxon>Bacteria</taxon>
        <taxon>Pseudomonadati</taxon>
        <taxon>Pseudomonadota</taxon>
        <taxon>Betaproteobacteria</taxon>
        <taxon>Burkholderiales</taxon>
        <taxon>Burkholderiaceae</taxon>
        <taxon>Pandoraea</taxon>
    </lineage>
</organism>
<gene>
    <name evidence="1" type="ORF">PEP31012_04452</name>
</gene>
<evidence type="ECO:0000313" key="1">
    <source>
        <dbReference type="EMBL" id="VVE46226.1"/>
    </source>
</evidence>
<evidence type="ECO:0000313" key="2">
    <source>
        <dbReference type="Proteomes" id="UP000400981"/>
    </source>
</evidence>
<accession>A0A5E4YBW7</accession>
<sequence>MRTVQTHAHAVDLRLARHALRLRFLVAQAHRSAHQRVLTHALVDTDRTVQALHAERHAVAALAGVTALERGPTGDAVIGRHRAVRRLVVEHRAAGDHARLHAALERRGRALSGRGVVHQRLTREQTGRATLRFRARRLQRHGREHLAANLARGQIAHRHAVDRRQHRLFVGAVTAIRPKEIDRAGLRNRHLAVGVAIGAAVGVAVGAAIGTAVGLDAGGDAAELDFTDLHFGVTLRVHDRHLLLEQIGDFNAFVDGDLDLGRAEIAAFRDLNRAECQIVAELRNARIDLRALAGRVLAHGQLVRAEIKHPGIREVGHTTDVRRQRDRTGTGNAHCARAQRVGVRRRQLAALNAQTIDLALIAGQREIAGADLGQLNALSRLRDCRRSKRNRLGRLRRRFTLDLRFGDSNRPHETAAEFVVLVGRAQRNGRLPCDNGPRA</sequence>
<keyword evidence="2" id="KW-1185">Reference proteome</keyword>
<protein>
    <submittedName>
        <fullName evidence="1">Uncharacterized protein</fullName>
    </submittedName>
</protein>
<proteinExistence type="predicted"/>